<sequence>MAPCPICLDAPKLPVALPCGHLCCHNCILHSVKATKPYTQHRCPVCRKPYTFVARAHVDPVSDSKQFDVSAATHTQHLESSSPNNISSETEDCARYKAEILSLRAQCKILHWRSGVSSATIASLTCLATMVKDRAIQLKNERDSFERKYNALKKKVGEDDEHSAYSPSSSPFVSCADHKHSPSSAQASPAQPRGSLGKRSATSERPSPAKRVKREETPNTS</sequence>
<keyword evidence="5" id="KW-1185">Reference proteome</keyword>
<organism evidence="4 5">
    <name type="scientific">Piloderma croceum (strain F 1598)</name>
    <dbReference type="NCBI Taxonomy" id="765440"/>
    <lineage>
        <taxon>Eukaryota</taxon>
        <taxon>Fungi</taxon>
        <taxon>Dikarya</taxon>
        <taxon>Basidiomycota</taxon>
        <taxon>Agaricomycotina</taxon>
        <taxon>Agaricomycetes</taxon>
        <taxon>Agaricomycetidae</taxon>
        <taxon>Atheliales</taxon>
        <taxon>Atheliaceae</taxon>
        <taxon>Piloderma</taxon>
    </lineage>
</organism>
<name>A0A0C3G1X8_PILCF</name>
<accession>A0A0C3G1X8</accession>
<keyword evidence="1" id="KW-0863">Zinc-finger</keyword>
<dbReference type="InterPro" id="IPR001841">
    <property type="entry name" value="Znf_RING"/>
</dbReference>
<reference evidence="5" key="2">
    <citation type="submission" date="2015-01" db="EMBL/GenBank/DDBJ databases">
        <title>Evolutionary Origins and Diversification of the Mycorrhizal Mutualists.</title>
        <authorList>
            <consortium name="DOE Joint Genome Institute"/>
            <consortium name="Mycorrhizal Genomics Consortium"/>
            <person name="Kohler A."/>
            <person name="Kuo A."/>
            <person name="Nagy L.G."/>
            <person name="Floudas D."/>
            <person name="Copeland A."/>
            <person name="Barry K.W."/>
            <person name="Cichocki N."/>
            <person name="Veneault-Fourrey C."/>
            <person name="LaButti K."/>
            <person name="Lindquist E.A."/>
            <person name="Lipzen A."/>
            <person name="Lundell T."/>
            <person name="Morin E."/>
            <person name="Murat C."/>
            <person name="Riley R."/>
            <person name="Ohm R."/>
            <person name="Sun H."/>
            <person name="Tunlid A."/>
            <person name="Henrissat B."/>
            <person name="Grigoriev I.V."/>
            <person name="Hibbett D.S."/>
            <person name="Martin F."/>
        </authorList>
    </citation>
    <scope>NUCLEOTIDE SEQUENCE [LARGE SCALE GENOMIC DNA]</scope>
    <source>
        <strain evidence="5">F 1598</strain>
    </source>
</reference>
<dbReference type="InParanoid" id="A0A0C3G1X8"/>
<dbReference type="OrthoDB" id="6270329at2759"/>
<dbReference type="EMBL" id="KN832973">
    <property type="protein sequence ID" value="KIM90345.1"/>
    <property type="molecule type" value="Genomic_DNA"/>
</dbReference>
<reference evidence="4 5" key="1">
    <citation type="submission" date="2014-04" db="EMBL/GenBank/DDBJ databases">
        <authorList>
            <consortium name="DOE Joint Genome Institute"/>
            <person name="Kuo A."/>
            <person name="Tarkka M."/>
            <person name="Buscot F."/>
            <person name="Kohler A."/>
            <person name="Nagy L.G."/>
            <person name="Floudas D."/>
            <person name="Copeland A."/>
            <person name="Barry K.W."/>
            <person name="Cichocki N."/>
            <person name="Veneault-Fourrey C."/>
            <person name="LaButti K."/>
            <person name="Lindquist E.A."/>
            <person name="Lipzen A."/>
            <person name="Lundell T."/>
            <person name="Morin E."/>
            <person name="Murat C."/>
            <person name="Sun H."/>
            <person name="Tunlid A."/>
            <person name="Henrissat B."/>
            <person name="Grigoriev I.V."/>
            <person name="Hibbett D.S."/>
            <person name="Martin F."/>
            <person name="Nordberg H.P."/>
            <person name="Cantor M.N."/>
            <person name="Hua S.X."/>
        </authorList>
    </citation>
    <scope>NUCLEOTIDE SEQUENCE [LARGE SCALE GENOMIC DNA]</scope>
    <source>
        <strain evidence="4 5">F 1598</strain>
    </source>
</reference>
<evidence type="ECO:0000313" key="5">
    <source>
        <dbReference type="Proteomes" id="UP000054166"/>
    </source>
</evidence>
<keyword evidence="1" id="KW-0479">Metal-binding</keyword>
<dbReference type="Gene3D" id="3.30.40.10">
    <property type="entry name" value="Zinc/RING finger domain, C3HC4 (zinc finger)"/>
    <property type="match status" value="1"/>
</dbReference>
<dbReference type="InterPro" id="IPR013083">
    <property type="entry name" value="Znf_RING/FYVE/PHD"/>
</dbReference>
<evidence type="ECO:0000256" key="2">
    <source>
        <dbReference type="SAM" id="MobiDB-lite"/>
    </source>
</evidence>
<dbReference type="SMART" id="SM00184">
    <property type="entry name" value="RING"/>
    <property type="match status" value="1"/>
</dbReference>
<evidence type="ECO:0000256" key="1">
    <source>
        <dbReference type="PROSITE-ProRule" id="PRU00175"/>
    </source>
</evidence>
<proteinExistence type="predicted"/>
<dbReference type="STRING" id="765440.A0A0C3G1X8"/>
<dbReference type="PROSITE" id="PS50089">
    <property type="entry name" value="ZF_RING_2"/>
    <property type="match status" value="1"/>
</dbReference>
<evidence type="ECO:0000259" key="3">
    <source>
        <dbReference type="PROSITE" id="PS50089"/>
    </source>
</evidence>
<dbReference type="HOGENOM" id="CLU_079701_0_0_1"/>
<feature type="compositionally biased region" description="Low complexity" evidence="2">
    <location>
        <begin position="182"/>
        <end position="192"/>
    </location>
</feature>
<feature type="domain" description="RING-type" evidence="3">
    <location>
        <begin position="4"/>
        <end position="47"/>
    </location>
</feature>
<keyword evidence="1" id="KW-0862">Zinc</keyword>
<protein>
    <recommendedName>
        <fullName evidence="3">RING-type domain-containing protein</fullName>
    </recommendedName>
</protein>
<gene>
    <name evidence="4" type="ORF">PILCRDRAFT_812083</name>
</gene>
<dbReference type="SUPFAM" id="SSF57850">
    <property type="entry name" value="RING/U-box"/>
    <property type="match status" value="1"/>
</dbReference>
<dbReference type="GO" id="GO:0008270">
    <property type="term" value="F:zinc ion binding"/>
    <property type="evidence" value="ECO:0007669"/>
    <property type="project" value="UniProtKB-KW"/>
</dbReference>
<evidence type="ECO:0000313" key="4">
    <source>
        <dbReference type="EMBL" id="KIM90345.1"/>
    </source>
</evidence>
<dbReference type="Proteomes" id="UP000054166">
    <property type="component" value="Unassembled WGS sequence"/>
</dbReference>
<dbReference type="Pfam" id="PF13920">
    <property type="entry name" value="zf-C3HC4_3"/>
    <property type="match status" value="1"/>
</dbReference>
<dbReference type="AlphaFoldDB" id="A0A0C3G1X8"/>
<feature type="region of interest" description="Disordered" evidence="2">
    <location>
        <begin position="156"/>
        <end position="221"/>
    </location>
</feature>